<dbReference type="PROSITE" id="PS51257">
    <property type="entry name" value="PROKAR_LIPOPROTEIN"/>
    <property type="match status" value="1"/>
</dbReference>
<sequence>MFKKSITIICLFALIISCDKLDELTKFDMEYSQRATIPSTAGIDLPFDVFTPEMETNSESTFEVNDTRKDLIEEIKLTELEMVIISPDGADFSFLNSIEVYISADGLEEIKIAYLEEVPEDAGTVITLETSDLDLKEYIKSDEFSLRLNTVTDELMSSDHELEVNSTFFVDAKILGL</sequence>
<accession>A0A4R7CVY2</accession>
<evidence type="ECO:0000313" key="2">
    <source>
        <dbReference type="Proteomes" id="UP000295274"/>
    </source>
</evidence>
<dbReference type="Proteomes" id="UP000295274">
    <property type="component" value="Unassembled WGS sequence"/>
</dbReference>
<proteinExistence type="predicted"/>
<gene>
    <name evidence="1" type="ORF">DFQ03_3067</name>
</gene>
<keyword evidence="2" id="KW-1185">Reference proteome</keyword>
<reference evidence="1 2" key="1">
    <citation type="submission" date="2019-03" db="EMBL/GenBank/DDBJ databases">
        <title>Genomic Encyclopedia of Type Strains, Phase III (KMG-III): the genomes of soil and plant-associated and newly described type strains.</title>
        <authorList>
            <person name="Whitman W."/>
        </authorList>
    </citation>
    <scope>NUCLEOTIDE SEQUENCE [LARGE SCALE GENOMIC DNA]</scope>
    <source>
        <strain evidence="1 2">CECT 8455</strain>
    </source>
</reference>
<dbReference type="RefSeq" id="WP_133674039.1">
    <property type="nucleotide sequence ID" value="NZ_SNZW01000017.1"/>
</dbReference>
<protein>
    <submittedName>
        <fullName evidence="1">Uncharacterized protein</fullName>
    </submittedName>
</protein>
<comment type="caution">
    <text evidence="1">The sequence shown here is derived from an EMBL/GenBank/DDBJ whole genome shotgun (WGS) entry which is preliminary data.</text>
</comment>
<dbReference type="EMBL" id="SNZW01000017">
    <property type="protein sequence ID" value="TDS12609.1"/>
    <property type="molecule type" value="Genomic_DNA"/>
</dbReference>
<evidence type="ECO:0000313" key="1">
    <source>
        <dbReference type="EMBL" id="TDS12609.1"/>
    </source>
</evidence>
<dbReference type="OrthoDB" id="672279at2"/>
<name>A0A4R7CVY2_9FLAO</name>
<organism evidence="1 2">
    <name type="scientific">Maribacter caenipelagi</name>
    <dbReference type="NCBI Taxonomy" id="1447781"/>
    <lineage>
        <taxon>Bacteria</taxon>
        <taxon>Pseudomonadati</taxon>
        <taxon>Bacteroidota</taxon>
        <taxon>Flavobacteriia</taxon>
        <taxon>Flavobacteriales</taxon>
        <taxon>Flavobacteriaceae</taxon>
        <taxon>Maribacter</taxon>
    </lineage>
</organism>
<dbReference type="AlphaFoldDB" id="A0A4R7CVY2"/>